<gene>
    <name evidence="1" type="ORF">M408DRAFT_30235</name>
</gene>
<organism evidence="1 2">
    <name type="scientific">Serendipita vermifera MAFF 305830</name>
    <dbReference type="NCBI Taxonomy" id="933852"/>
    <lineage>
        <taxon>Eukaryota</taxon>
        <taxon>Fungi</taxon>
        <taxon>Dikarya</taxon>
        <taxon>Basidiomycota</taxon>
        <taxon>Agaricomycotina</taxon>
        <taxon>Agaricomycetes</taxon>
        <taxon>Sebacinales</taxon>
        <taxon>Serendipitaceae</taxon>
        <taxon>Serendipita</taxon>
    </lineage>
</organism>
<evidence type="ECO:0000313" key="2">
    <source>
        <dbReference type="Proteomes" id="UP000054097"/>
    </source>
</evidence>
<evidence type="ECO:0000313" key="1">
    <source>
        <dbReference type="EMBL" id="KIM20578.1"/>
    </source>
</evidence>
<dbReference type="EMBL" id="KN824420">
    <property type="protein sequence ID" value="KIM20578.1"/>
    <property type="molecule type" value="Genomic_DNA"/>
</dbReference>
<name>A0A0C2W253_SERVB</name>
<sequence length="82" mass="9169">MSQDVVFVSIASPTNHRPTTGSQLVVIYDPDASTARPVTSASSKGRNKVRMDSLLHLVRLHLDSGCTRRQRQGHSFLKMKHR</sequence>
<dbReference type="AlphaFoldDB" id="A0A0C2W253"/>
<dbReference type="Proteomes" id="UP000054097">
    <property type="component" value="Unassembled WGS sequence"/>
</dbReference>
<protein>
    <submittedName>
        <fullName evidence="1">Uncharacterized protein</fullName>
    </submittedName>
</protein>
<reference evidence="2" key="2">
    <citation type="submission" date="2015-01" db="EMBL/GenBank/DDBJ databases">
        <title>Evolutionary Origins and Diversification of the Mycorrhizal Mutualists.</title>
        <authorList>
            <consortium name="DOE Joint Genome Institute"/>
            <consortium name="Mycorrhizal Genomics Consortium"/>
            <person name="Kohler A."/>
            <person name="Kuo A."/>
            <person name="Nagy L.G."/>
            <person name="Floudas D."/>
            <person name="Copeland A."/>
            <person name="Barry K.W."/>
            <person name="Cichocki N."/>
            <person name="Veneault-Fourrey C."/>
            <person name="LaButti K."/>
            <person name="Lindquist E.A."/>
            <person name="Lipzen A."/>
            <person name="Lundell T."/>
            <person name="Morin E."/>
            <person name="Murat C."/>
            <person name="Riley R."/>
            <person name="Ohm R."/>
            <person name="Sun H."/>
            <person name="Tunlid A."/>
            <person name="Henrissat B."/>
            <person name="Grigoriev I.V."/>
            <person name="Hibbett D.S."/>
            <person name="Martin F."/>
        </authorList>
    </citation>
    <scope>NUCLEOTIDE SEQUENCE [LARGE SCALE GENOMIC DNA]</scope>
    <source>
        <strain evidence="2">MAFF 305830</strain>
    </source>
</reference>
<dbReference type="HOGENOM" id="CLU_2559726_0_0_1"/>
<keyword evidence="2" id="KW-1185">Reference proteome</keyword>
<reference evidence="1 2" key="1">
    <citation type="submission" date="2014-04" db="EMBL/GenBank/DDBJ databases">
        <authorList>
            <consortium name="DOE Joint Genome Institute"/>
            <person name="Kuo A."/>
            <person name="Zuccaro A."/>
            <person name="Kohler A."/>
            <person name="Nagy L.G."/>
            <person name="Floudas D."/>
            <person name="Copeland A."/>
            <person name="Barry K.W."/>
            <person name="Cichocki N."/>
            <person name="Veneault-Fourrey C."/>
            <person name="LaButti K."/>
            <person name="Lindquist E.A."/>
            <person name="Lipzen A."/>
            <person name="Lundell T."/>
            <person name="Morin E."/>
            <person name="Murat C."/>
            <person name="Sun H."/>
            <person name="Tunlid A."/>
            <person name="Henrissat B."/>
            <person name="Grigoriev I.V."/>
            <person name="Hibbett D.S."/>
            <person name="Martin F."/>
            <person name="Nordberg H.P."/>
            <person name="Cantor M.N."/>
            <person name="Hua S.X."/>
        </authorList>
    </citation>
    <scope>NUCLEOTIDE SEQUENCE [LARGE SCALE GENOMIC DNA]</scope>
    <source>
        <strain evidence="1 2">MAFF 305830</strain>
    </source>
</reference>
<accession>A0A0C2W253</accession>
<proteinExistence type="predicted"/>